<evidence type="ECO:0000259" key="1">
    <source>
        <dbReference type="Pfam" id="PF04149"/>
    </source>
</evidence>
<name>A0A7G3UC29_STRT9</name>
<accession>A0A7G3UC29</accession>
<dbReference type="Proteomes" id="UP000005940">
    <property type="component" value="Chromosome"/>
</dbReference>
<organism evidence="2 3">
    <name type="scientific">Streptomyces tsukubensis (strain DSM 42081 / NBRC 108919 / NRRL 18488 / 9993)</name>
    <dbReference type="NCBI Taxonomy" id="1114943"/>
    <lineage>
        <taxon>Bacteria</taxon>
        <taxon>Bacillati</taxon>
        <taxon>Actinomycetota</taxon>
        <taxon>Actinomycetes</taxon>
        <taxon>Kitasatosporales</taxon>
        <taxon>Streptomycetaceae</taxon>
        <taxon>Streptomyces</taxon>
    </lineage>
</organism>
<reference evidence="2 3" key="1">
    <citation type="journal article" date="2012" name="J. Bacteriol.">
        <title>Draft genome of Streptomyces tsukubaensis NRRL 18488, the producer of the clinically important immunosuppressant tacrolimus (FK506).</title>
        <authorList>
            <person name="Barreiro C."/>
            <person name="Prieto C."/>
            <person name="Sola-Landa A."/>
            <person name="Solera E."/>
            <person name="Martinez-Castro M."/>
            <person name="Perez-Redondo R."/>
            <person name="Garcia-Estrada C."/>
            <person name="Aparicio J.F."/>
            <person name="Fernandez-Martinez L.T."/>
            <person name="Santos-Aberturas J."/>
            <person name="Salehi-Najafabadi Z."/>
            <person name="Rodriguez-Garcia A."/>
            <person name="Tauch A."/>
            <person name="Martin J.F."/>
        </authorList>
    </citation>
    <scope>NUCLEOTIDE SEQUENCE [LARGE SCALE GENOMIC DNA]</scope>
    <source>
        <strain evidence="3">DSM 42081 / NBRC 108919 / NRRL 18488 / 9993</strain>
    </source>
</reference>
<dbReference type="RefSeq" id="WP_078902164.1">
    <property type="nucleotide sequence ID" value="NZ_CP029159.1"/>
</dbReference>
<dbReference type="AlphaFoldDB" id="A0A7G3UC29"/>
<proteinExistence type="predicted"/>
<dbReference type="EMBL" id="CP029159">
    <property type="protein sequence ID" value="QKM67896.1"/>
    <property type="molecule type" value="Genomic_DNA"/>
</dbReference>
<protein>
    <submittedName>
        <fullName evidence="2">DUF397 domain-containing protein</fullName>
    </submittedName>
</protein>
<dbReference type="Pfam" id="PF04149">
    <property type="entry name" value="DUF397"/>
    <property type="match status" value="1"/>
</dbReference>
<gene>
    <name evidence="2" type="ORF">STSU_012645</name>
</gene>
<evidence type="ECO:0000313" key="3">
    <source>
        <dbReference type="Proteomes" id="UP000005940"/>
    </source>
</evidence>
<dbReference type="InterPro" id="IPR007278">
    <property type="entry name" value="DUF397"/>
</dbReference>
<feature type="domain" description="DUF397" evidence="1">
    <location>
        <begin position="16"/>
        <end position="72"/>
    </location>
</feature>
<sequence>MNKSRPVLLAKDFPEAKWRKASASAGEGNCVEVAECSASGIDLRGVIVRDSKNSTGPVLLFDSVAFAAFIAGFAQTDCCSVPRS</sequence>
<evidence type="ECO:0000313" key="2">
    <source>
        <dbReference type="EMBL" id="QKM67896.1"/>
    </source>
</evidence>
<keyword evidence="3" id="KW-1185">Reference proteome</keyword>